<dbReference type="BioCyc" id="LBOR1193007:G11KN-2022-MONOMER"/>
<gene>
    <name evidence="1" type="ORF">LEP1GSC123_0771</name>
</gene>
<dbReference type="AlphaFoldDB" id="M3FJZ7"/>
<comment type="caution">
    <text evidence="1">The sequence shown here is derived from an EMBL/GenBank/DDBJ whole genome shotgun (WGS) entry which is preliminary data.</text>
</comment>
<proteinExistence type="predicted"/>
<accession>M3FJZ7</accession>
<dbReference type="EMBL" id="AKWO02000002">
    <property type="protein sequence ID" value="EMG02153.1"/>
    <property type="molecule type" value="Genomic_DNA"/>
</dbReference>
<dbReference type="Proteomes" id="UP000011783">
    <property type="component" value="Unassembled WGS sequence"/>
</dbReference>
<sequence>MLIYIPPFLRSHFLKKNSIRALIFSNVKRESAFTEIERTVTRNREFFNELRILFLIRFRR</sequence>
<protein>
    <submittedName>
        <fullName evidence="1">Uncharacterized protein</fullName>
    </submittedName>
</protein>
<reference evidence="1 2" key="1">
    <citation type="submission" date="2013-01" db="EMBL/GenBank/DDBJ databases">
        <authorList>
            <person name="Harkins D.M."/>
            <person name="Durkin A.S."/>
            <person name="Brinkac L.M."/>
            <person name="Haft D.H."/>
            <person name="Selengut J.D."/>
            <person name="Sanka R."/>
            <person name="DePew J."/>
            <person name="Purushe J."/>
            <person name="Picardeau M."/>
            <person name="Werts C."/>
            <person name="Goarant C."/>
            <person name="Vinetz J.M."/>
            <person name="Sutton G.G."/>
            <person name="Nierman W.C."/>
            <person name="Fouts D.E."/>
        </authorList>
    </citation>
    <scope>NUCLEOTIDE SEQUENCE [LARGE SCALE GENOMIC DNA]</scope>
    <source>
        <strain evidence="1 2">200701203</strain>
    </source>
</reference>
<evidence type="ECO:0000313" key="1">
    <source>
        <dbReference type="EMBL" id="EMG02153.1"/>
    </source>
</evidence>
<name>M3FJZ7_LEPBO</name>
<organism evidence="1 2">
    <name type="scientific">Leptospira borgpetersenii str. 200701203</name>
    <dbReference type="NCBI Taxonomy" id="1193007"/>
    <lineage>
        <taxon>Bacteria</taxon>
        <taxon>Pseudomonadati</taxon>
        <taxon>Spirochaetota</taxon>
        <taxon>Spirochaetia</taxon>
        <taxon>Leptospirales</taxon>
        <taxon>Leptospiraceae</taxon>
        <taxon>Leptospira</taxon>
    </lineage>
</organism>
<evidence type="ECO:0000313" key="2">
    <source>
        <dbReference type="Proteomes" id="UP000011783"/>
    </source>
</evidence>